<dbReference type="PANTHER" id="PTHR33048">
    <property type="entry name" value="PTH11-LIKE INTEGRAL MEMBRANE PROTEIN (AFU_ORTHOLOGUE AFUA_5G11245)"/>
    <property type="match status" value="1"/>
</dbReference>
<dbReference type="Proteomes" id="UP000824998">
    <property type="component" value="Unassembled WGS sequence"/>
</dbReference>
<evidence type="ECO:0000256" key="2">
    <source>
        <dbReference type="ARBA" id="ARBA00022692"/>
    </source>
</evidence>
<organism evidence="9 10">
    <name type="scientific">Amylocarpus encephaloides</name>
    <dbReference type="NCBI Taxonomy" id="45428"/>
    <lineage>
        <taxon>Eukaryota</taxon>
        <taxon>Fungi</taxon>
        <taxon>Dikarya</taxon>
        <taxon>Ascomycota</taxon>
        <taxon>Pezizomycotina</taxon>
        <taxon>Leotiomycetes</taxon>
        <taxon>Helotiales</taxon>
        <taxon>Helotiales incertae sedis</taxon>
        <taxon>Amylocarpus</taxon>
    </lineage>
</organism>
<dbReference type="InterPro" id="IPR052337">
    <property type="entry name" value="SAT4-like"/>
</dbReference>
<sequence length="377" mass="41277">MDVSQIPPEQLAQMPAGPSPNGEPPNFINPESRSPGATASIVVILSIAMIVLWMRIYSRARISKQLGVDDLFAMIAGAVSAAMSGVAIALLNQGGFGPHTWNVRLTDLLKPHYNYMTFTLNITNFWSSAFAKLSILFFLLRVFPRKVRPTIAYLIYIGAAINGLFYCILTIYTGVVCAPRQSTGGFYPAKCTPAVRLQTGQASAAVNAFLDLYILAISLPTLWALQLPKGKKLGVIAVLCTGILACICSLIVLYYRVHFISLLDFSWDQVLPITVGIWEPLVALITACLPALPALWVAVSRTGFSSIRNMLSFSRRSGTQRSNDSYRLEDHEPSEHSSNKSLNGKENGIRVQSSFQTQYEVVEDQVANPKARPFGSV</sequence>
<dbReference type="EMBL" id="MU251635">
    <property type="protein sequence ID" value="KAG9230917.1"/>
    <property type="molecule type" value="Genomic_DNA"/>
</dbReference>
<evidence type="ECO:0000259" key="8">
    <source>
        <dbReference type="Pfam" id="PF20684"/>
    </source>
</evidence>
<evidence type="ECO:0000256" key="3">
    <source>
        <dbReference type="ARBA" id="ARBA00022989"/>
    </source>
</evidence>
<dbReference type="PANTHER" id="PTHR33048:SF158">
    <property type="entry name" value="MEMBRANE PROTEIN PTH11-LIKE, PUTATIVE-RELATED"/>
    <property type="match status" value="1"/>
</dbReference>
<dbReference type="OrthoDB" id="3558366at2759"/>
<evidence type="ECO:0000256" key="6">
    <source>
        <dbReference type="SAM" id="MobiDB-lite"/>
    </source>
</evidence>
<evidence type="ECO:0000256" key="4">
    <source>
        <dbReference type="ARBA" id="ARBA00023136"/>
    </source>
</evidence>
<feature type="transmembrane region" description="Helical" evidence="7">
    <location>
        <begin position="235"/>
        <end position="257"/>
    </location>
</feature>
<dbReference type="AlphaFoldDB" id="A0A9P7YCH6"/>
<keyword evidence="4 7" id="KW-0472">Membrane</keyword>
<evidence type="ECO:0000256" key="1">
    <source>
        <dbReference type="ARBA" id="ARBA00004141"/>
    </source>
</evidence>
<comment type="caution">
    <text evidence="9">The sequence shown here is derived from an EMBL/GenBank/DDBJ whole genome shotgun (WGS) entry which is preliminary data.</text>
</comment>
<evidence type="ECO:0000256" key="5">
    <source>
        <dbReference type="ARBA" id="ARBA00038359"/>
    </source>
</evidence>
<feature type="transmembrane region" description="Helical" evidence="7">
    <location>
        <begin position="151"/>
        <end position="172"/>
    </location>
</feature>
<name>A0A9P7YCH6_9HELO</name>
<comment type="subcellular location">
    <subcellularLocation>
        <location evidence="1">Membrane</location>
        <topology evidence="1">Multi-pass membrane protein</topology>
    </subcellularLocation>
</comment>
<feature type="region of interest" description="Disordered" evidence="6">
    <location>
        <begin position="317"/>
        <end position="346"/>
    </location>
</feature>
<feature type="transmembrane region" description="Helical" evidence="7">
    <location>
        <begin position="277"/>
        <end position="299"/>
    </location>
</feature>
<feature type="compositionally biased region" description="Basic and acidic residues" evidence="6">
    <location>
        <begin position="324"/>
        <end position="338"/>
    </location>
</feature>
<evidence type="ECO:0000313" key="10">
    <source>
        <dbReference type="Proteomes" id="UP000824998"/>
    </source>
</evidence>
<comment type="similarity">
    <text evidence="5">Belongs to the SAT4 family.</text>
</comment>
<reference evidence="9" key="1">
    <citation type="journal article" date="2021" name="IMA Fungus">
        <title>Genomic characterization of three marine fungi, including Emericellopsis atlantica sp. nov. with signatures of a generalist lifestyle and marine biomass degradation.</title>
        <authorList>
            <person name="Hagestad O.C."/>
            <person name="Hou L."/>
            <person name="Andersen J.H."/>
            <person name="Hansen E.H."/>
            <person name="Altermark B."/>
            <person name="Li C."/>
            <person name="Kuhnert E."/>
            <person name="Cox R.J."/>
            <person name="Crous P.W."/>
            <person name="Spatafora J.W."/>
            <person name="Lail K."/>
            <person name="Amirebrahimi M."/>
            <person name="Lipzen A."/>
            <person name="Pangilinan J."/>
            <person name="Andreopoulos W."/>
            <person name="Hayes R.D."/>
            <person name="Ng V."/>
            <person name="Grigoriev I.V."/>
            <person name="Jackson S.A."/>
            <person name="Sutton T.D.S."/>
            <person name="Dobson A.D.W."/>
            <person name="Rama T."/>
        </authorList>
    </citation>
    <scope>NUCLEOTIDE SEQUENCE</scope>
    <source>
        <strain evidence="9">TRa018bII</strain>
    </source>
</reference>
<gene>
    <name evidence="9" type="ORF">BJ875DRAFT_137795</name>
</gene>
<dbReference type="Pfam" id="PF20684">
    <property type="entry name" value="Fung_rhodopsin"/>
    <property type="match status" value="1"/>
</dbReference>
<accession>A0A9P7YCH6</accession>
<feature type="transmembrane region" description="Helical" evidence="7">
    <location>
        <begin position="37"/>
        <end position="58"/>
    </location>
</feature>
<proteinExistence type="inferred from homology"/>
<feature type="transmembrane region" description="Helical" evidence="7">
    <location>
        <begin position="112"/>
        <end position="139"/>
    </location>
</feature>
<keyword evidence="2 7" id="KW-0812">Transmembrane</keyword>
<feature type="transmembrane region" description="Helical" evidence="7">
    <location>
        <begin position="70"/>
        <end position="92"/>
    </location>
</feature>
<keyword evidence="3 7" id="KW-1133">Transmembrane helix</keyword>
<feature type="domain" description="Rhodopsin" evidence="8">
    <location>
        <begin position="54"/>
        <end position="295"/>
    </location>
</feature>
<dbReference type="GO" id="GO:0016020">
    <property type="term" value="C:membrane"/>
    <property type="evidence" value="ECO:0007669"/>
    <property type="project" value="UniProtKB-SubCell"/>
</dbReference>
<evidence type="ECO:0000313" key="9">
    <source>
        <dbReference type="EMBL" id="KAG9230917.1"/>
    </source>
</evidence>
<evidence type="ECO:0000256" key="7">
    <source>
        <dbReference type="SAM" id="Phobius"/>
    </source>
</evidence>
<feature type="region of interest" description="Disordered" evidence="6">
    <location>
        <begin position="1"/>
        <end position="31"/>
    </location>
</feature>
<keyword evidence="10" id="KW-1185">Reference proteome</keyword>
<dbReference type="InterPro" id="IPR049326">
    <property type="entry name" value="Rhodopsin_dom_fungi"/>
</dbReference>
<feature type="transmembrane region" description="Helical" evidence="7">
    <location>
        <begin position="204"/>
        <end position="223"/>
    </location>
</feature>
<protein>
    <recommendedName>
        <fullName evidence="8">Rhodopsin domain-containing protein</fullName>
    </recommendedName>
</protein>